<dbReference type="EMBL" id="BJZT01000066">
    <property type="protein sequence ID" value="GEP01900.1"/>
    <property type="molecule type" value="Genomic_DNA"/>
</dbReference>
<protein>
    <submittedName>
        <fullName evidence="1">Uncharacterized protein</fullName>
    </submittedName>
</protein>
<sequence length="95" mass="11228">MKNKAKYIIEIAFYSDNRKNWAWPSFSSHWTLKDREFHDYRLGCEIGESVCYGAWYKNQTKYWGVGMENKHSCSSCCLVCGTEEEDKKHTWTLGN</sequence>
<organism evidence="1 2">
    <name type="scientific">Methylobacterium haplocladii</name>
    <dbReference type="NCBI Taxonomy" id="1176176"/>
    <lineage>
        <taxon>Bacteria</taxon>
        <taxon>Pseudomonadati</taxon>
        <taxon>Pseudomonadota</taxon>
        <taxon>Alphaproteobacteria</taxon>
        <taxon>Hyphomicrobiales</taxon>
        <taxon>Methylobacteriaceae</taxon>
        <taxon>Methylobacterium</taxon>
    </lineage>
</organism>
<dbReference type="AlphaFoldDB" id="A0A512IVZ8"/>
<reference evidence="1 2" key="1">
    <citation type="submission" date="2019-07" db="EMBL/GenBank/DDBJ databases">
        <title>Whole genome shotgun sequence of Methylobacterium haplocladii NBRC 107714.</title>
        <authorList>
            <person name="Hosoyama A."/>
            <person name="Uohara A."/>
            <person name="Ohji S."/>
            <person name="Ichikawa N."/>
        </authorList>
    </citation>
    <scope>NUCLEOTIDE SEQUENCE [LARGE SCALE GENOMIC DNA]</scope>
    <source>
        <strain evidence="1 2">NBRC 107714</strain>
    </source>
</reference>
<dbReference type="Proteomes" id="UP000321258">
    <property type="component" value="Unassembled WGS sequence"/>
</dbReference>
<name>A0A512IVZ8_9HYPH</name>
<proteinExistence type="predicted"/>
<evidence type="ECO:0000313" key="1">
    <source>
        <dbReference type="EMBL" id="GEP01900.1"/>
    </source>
</evidence>
<keyword evidence="2" id="KW-1185">Reference proteome</keyword>
<gene>
    <name evidence="1" type="ORF">MHA02_42870</name>
</gene>
<evidence type="ECO:0000313" key="2">
    <source>
        <dbReference type="Proteomes" id="UP000321258"/>
    </source>
</evidence>
<accession>A0A512IVZ8</accession>
<comment type="caution">
    <text evidence="1">The sequence shown here is derived from an EMBL/GenBank/DDBJ whole genome shotgun (WGS) entry which is preliminary data.</text>
</comment>